<dbReference type="Proteomes" id="UP000789739">
    <property type="component" value="Unassembled WGS sequence"/>
</dbReference>
<gene>
    <name evidence="1" type="ORF">PBRASI_LOCUS9645</name>
</gene>
<accession>A0A9N9H0K9</accession>
<organism evidence="1 2">
    <name type="scientific">Paraglomus brasilianum</name>
    <dbReference type="NCBI Taxonomy" id="144538"/>
    <lineage>
        <taxon>Eukaryota</taxon>
        <taxon>Fungi</taxon>
        <taxon>Fungi incertae sedis</taxon>
        <taxon>Mucoromycota</taxon>
        <taxon>Glomeromycotina</taxon>
        <taxon>Glomeromycetes</taxon>
        <taxon>Paraglomerales</taxon>
        <taxon>Paraglomeraceae</taxon>
        <taxon>Paraglomus</taxon>
    </lineage>
</organism>
<evidence type="ECO:0000313" key="2">
    <source>
        <dbReference type="Proteomes" id="UP000789739"/>
    </source>
</evidence>
<keyword evidence="2" id="KW-1185">Reference proteome</keyword>
<proteinExistence type="predicted"/>
<dbReference type="EMBL" id="CAJVPI010002219">
    <property type="protein sequence ID" value="CAG8638571.1"/>
    <property type="molecule type" value="Genomic_DNA"/>
</dbReference>
<sequence length="119" mass="13780">LRKCSRLGYYDSNDPSTENYLRAENFMLKKRRIWYENILHIGFPSSIPPIFDPILPALQETAFWAYAGIARLDDSPLQWLVIRFTSVAAGLYSVYDADEETFADNKKAFRRRQQIGGVI</sequence>
<dbReference type="AlphaFoldDB" id="A0A9N9H0K9"/>
<protein>
    <submittedName>
        <fullName evidence="1">9599_t:CDS:1</fullName>
    </submittedName>
</protein>
<reference evidence="1" key="1">
    <citation type="submission" date="2021-06" db="EMBL/GenBank/DDBJ databases">
        <authorList>
            <person name="Kallberg Y."/>
            <person name="Tangrot J."/>
            <person name="Rosling A."/>
        </authorList>
    </citation>
    <scope>NUCLEOTIDE SEQUENCE</scope>
    <source>
        <strain evidence="1">BR232B</strain>
    </source>
</reference>
<dbReference type="OrthoDB" id="406631at2759"/>
<name>A0A9N9H0K9_9GLOM</name>
<comment type="caution">
    <text evidence="1">The sequence shown here is derived from an EMBL/GenBank/DDBJ whole genome shotgun (WGS) entry which is preliminary data.</text>
</comment>
<feature type="non-terminal residue" evidence="1">
    <location>
        <position position="1"/>
    </location>
</feature>
<evidence type="ECO:0000313" key="1">
    <source>
        <dbReference type="EMBL" id="CAG8638571.1"/>
    </source>
</evidence>